<evidence type="ECO:0000256" key="2">
    <source>
        <dbReference type="ARBA" id="ARBA00022645"/>
    </source>
</evidence>
<sequence>MDAGPFKFNLSSRLPLGILVFCFIYPAICGKAFPDSRLYEKRAGQQVGVNVQKYQSSSSSLQITATPSVCSSASGESEGTAGYIHLDQSRALFFWYHDARNNPNQAPLILWINGGPGSSSMVGLFREIGPCTIKLDSTGFEANPQSWNENANILYIDQPIGTGYSYGDRRIGTTAEAMDDLYNALQIFLSSPQFSKFVGRPFGVWTESYGGHYAPVLVDKILKMNGQLAKSNPDGLAMIPIHSLGIGNGLTNPLVQYPAYITFAKSNPYNNQTLFPEASIGMATTNLNKPNGCYASIQACQSSLDPYKCRHAYAYCKNKVFGVLAGDRSWYDARQNESNPFPPDLTPLLNDTRFKASIGVPSNVNWYDCNDDVHMDFEGGGDWMRDYSKPLERIINAGIRTLMYAGDADFIVNYQGVEALIDSLNLTASKSLANRTFENWVVDGELAGFLKTSDTFSYIRILEAGHEVPAYSKGKLPRGRAAKVFFDQSITGHSPTSVTG</sequence>
<dbReference type="InterPro" id="IPR001563">
    <property type="entry name" value="Peptidase_S10"/>
</dbReference>
<dbReference type="Gene3D" id="3.40.50.1820">
    <property type="entry name" value="alpha/beta hydrolase"/>
    <property type="match status" value="1"/>
</dbReference>
<evidence type="ECO:0000256" key="6">
    <source>
        <dbReference type="RuleBase" id="RU361156"/>
    </source>
</evidence>
<dbReference type="Proteomes" id="UP000235392">
    <property type="component" value="Unassembled WGS sequence"/>
</dbReference>
<dbReference type="PANTHER" id="PTHR11802:SF64">
    <property type="entry name" value="CARBOXYPEPTIDASE"/>
    <property type="match status" value="1"/>
</dbReference>
<organism evidence="7 8">
    <name type="scientific">Puccinia coronata f. sp. avenae</name>
    <dbReference type="NCBI Taxonomy" id="200324"/>
    <lineage>
        <taxon>Eukaryota</taxon>
        <taxon>Fungi</taxon>
        <taxon>Dikarya</taxon>
        <taxon>Basidiomycota</taxon>
        <taxon>Pucciniomycotina</taxon>
        <taxon>Pucciniomycetes</taxon>
        <taxon>Pucciniales</taxon>
        <taxon>Pucciniaceae</taxon>
        <taxon>Puccinia</taxon>
    </lineage>
</organism>
<dbReference type="GO" id="GO:0004185">
    <property type="term" value="F:serine-type carboxypeptidase activity"/>
    <property type="evidence" value="ECO:0007669"/>
    <property type="project" value="UniProtKB-UniRule"/>
</dbReference>
<evidence type="ECO:0000313" key="8">
    <source>
        <dbReference type="Proteomes" id="UP000235392"/>
    </source>
</evidence>
<evidence type="ECO:0000256" key="4">
    <source>
        <dbReference type="ARBA" id="ARBA00022801"/>
    </source>
</evidence>
<dbReference type="GO" id="GO:0000324">
    <property type="term" value="C:fungal-type vacuole"/>
    <property type="evidence" value="ECO:0007669"/>
    <property type="project" value="TreeGrafter"/>
</dbReference>
<proteinExistence type="inferred from homology"/>
<keyword evidence="5" id="KW-0325">Glycoprotein</keyword>
<comment type="similarity">
    <text evidence="1 6">Belongs to the peptidase S10 family.</text>
</comment>
<name>A0A2N5V324_9BASI</name>
<evidence type="ECO:0000256" key="1">
    <source>
        <dbReference type="ARBA" id="ARBA00009431"/>
    </source>
</evidence>
<keyword evidence="3 6" id="KW-0645">Protease</keyword>
<reference evidence="7 8" key="1">
    <citation type="submission" date="2017-11" db="EMBL/GenBank/DDBJ databases">
        <title>De novo assembly and phasing of dikaryotic genomes from two isolates of Puccinia coronata f. sp. avenae, the causal agent of oat crown rust.</title>
        <authorList>
            <person name="Miller M.E."/>
            <person name="Zhang Y."/>
            <person name="Omidvar V."/>
            <person name="Sperschneider J."/>
            <person name="Schwessinger B."/>
            <person name="Raley C."/>
            <person name="Palmer J.M."/>
            <person name="Garnica D."/>
            <person name="Upadhyaya N."/>
            <person name="Rathjen J."/>
            <person name="Taylor J.M."/>
            <person name="Park R.F."/>
            <person name="Dodds P.N."/>
            <person name="Hirsch C.D."/>
            <person name="Kianian S.F."/>
            <person name="Figueroa M."/>
        </authorList>
    </citation>
    <scope>NUCLEOTIDE SEQUENCE [LARGE SCALE GENOMIC DNA]</scope>
    <source>
        <strain evidence="7">12SD80</strain>
    </source>
</reference>
<keyword evidence="4 6" id="KW-0378">Hydrolase</keyword>
<accession>A0A2N5V324</accession>
<dbReference type="InterPro" id="IPR029058">
    <property type="entry name" value="AB_hydrolase_fold"/>
</dbReference>
<dbReference type="Pfam" id="PF00450">
    <property type="entry name" value="Peptidase_S10"/>
    <property type="match status" value="1"/>
</dbReference>
<dbReference type="GO" id="GO:0006508">
    <property type="term" value="P:proteolysis"/>
    <property type="evidence" value="ECO:0007669"/>
    <property type="project" value="UniProtKB-KW"/>
</dbReference>
<dbReference type="AlphaFoldDB" id="A0A2N5V324"/>
<dbReference type="EC" id="3.4.16.-" evidence="6"/>
<evidence type="ECO:0000256" key="3">
    <source>
        <dbReference type="ARBA" id="ARBA00022670"/>
    </source>
</evidence>
<evidence type="ECO:0000313" key="7">
    <source>
        <dbReference type="EMBL" id="PLW44400.1"/>
    </source>
</evidence>
<gene>
    <name evidence="7" type="ORF">PCASD_04487</name>
</gene>
<dbReference type="Gene3D" id="1.10.287.410">
    <property type="match status" value="1"/>
</dbReference>
<dbReference type="PANTHER" id="PTHR11802">
    <property type="entry name" value="SERINE PROTEASE FAMILY S10 SERINE CARBOXYPEPTIDASE"/>
    <property type="match status" value="1"/>
</dbReference>
<dbReference type="SUPFAM" id="SSF53474">
    <property type="entry name" value="alpha/beta-Hydrolases"/>
    <property type="match status" value="1"/>
</dbReference>
<comment type="caution">
    <text evidence="7">The sequence shown here is derived from an EMBL/GenBank/DDBJ whole genome shotgun (WGS) entry which is preliminary data.</text>
</comment>
<dbReference type="EMBL" id="PGCI01000058">
    <property type="protein sequence ID" value="PLW44400.1"/>
    <property type="molecule type" value="Genomic_DNA"/>
</dbReference>
<protein>
    <recommendedName>
        <fullName evidence="6">Carboxypeptidase</fullName>
        <ecNumber evidence="6">3.4.16.-</ecNumber>
    </recommendedName>
</protein>
<evidence type="ECO:0000256" key="5">
    <source>
        <dbReference type="ARBA" id="ARBA00023180"/>
    </source>
</evidence>
<dbReference type="InterPro" id="IPR018202">
    <property type="entry name" value="Ser_caboxypep_ser_AS"/>
</dbReference>
<keyword evidence="2 6" id="KW-0121">Carboxypeptidase</keyword>
<dbReference type="PRINTS" id="PR00724">
    <property type="entry name" value="CRBOXYPTASEC"/>
</dbReference>
<dbReference type="PROSITE" id="PS00131">
    <property type="entry name" value="CARBOXYPEPT_SER_SER"/>
    <property type="match status" value="1"/>
</dbReference>